<evidence type="ECO:0000256" key="1">
    <source>
        <dbReference type="SAM" id="MobiDB-lite"/>
    </source>
</evidence>
<feature type="region of interest" description="Disordered" evidence="1">
    <location>
        <begin position="1"/>
        <end position="53"/>
    </location>
</feature>
<dbReference type="AlphaFoldDB" id="A0ABD0WAM9"/>
<gene>
    <name evidence="2" type="ORF">UPYG_G00298050</name>
</gene>
<keyword evidence="3" id="KW-1185">Reference proteome</keyword>
<evidence type="ECO:0000313" key="3">
    <source>
        <dbReference type="Proteomes" id="UP001557470"/>
    </source>
</evidence>
<accession>A0ABD0WAM9</accession>
<organism evidence="2 3">
    <name type="scientific">Umbra pygmaea</name>
    <name type="common">Eastern mudminnow</name>
    <dbReference type="NCBI Taxonomy" id="75934"/>
    <lineage>
        <taxon>Eukaryota</taxon>
        <taxon>Metazoa</taxon>
        <taxon>Chordata</taxon>
        <taxon>Craniata</taxon>
        <taxon>Vertebrata</taxon>
        <taxon>Euteleostomi</taxon>
        <taxon>Actinopterygii</taxon>
        <taxon>Neopterygii</taxon>
        <taxon>Teleostei</taxon>
        <taxon>Protacanthopterygii</taxon>
        <taxon>Esociformes</taxon>
        <taxon>Umbridae</taxon>
        <taxon>Umbra</taxon>
    </lineage>
</organism>
<reference evidence="2 3" key="1">
    <citation type="submission" date="2024-06" db="EMBL/GenBank/DDBJ databases">
        <authorList>
            <person name="Pan Q."/>
            <person name="Wen M."/>
            <person name="Jouanno E."/>
            <person name="Zahm M."/>
            <person name="Klopp C."/>
            <person name="Cabau C."/>
            <person name="Louis A."/>
            <person name="Berthelot C."/>
            <person name="Parey E."/>
            <person name="Roest Crollius H."/>
            <person name="Montfort J."/>
            <person name="Robinson-Rechavi M."/>
            <person name="Bouchez O."/>
            <person name="Lampietro C."/>
            <person name="Lopez Roques C."/>
            <person name="Donnadieu C."/>
            <person name="Postlethwait J."/>
            <person name="Bobe J."/>
            <person name="Verreycken H."/>
            <person name="Guiguen Y."/>
        </authorList>
    </citation>
    <scope>NUCLEOTIDE SEQUENCE [LARGE SCALE GENOMIC DNA]</scope>
    <source>
        <strain evidence="2">Up_M1</strain>
        <tissue evidence="2">Testis</tissue>
    </source>
</reference>
<dbReference type="Proteomes" id="UP001557470">
    <property type="component" value="Unassembled WGS sequence"/>
</dbReference>
<protein>
    <submittedName>
        <fullName evidence="2">Uncharacterized protein</fullName>
    </submittedName>
</protein>
<name>A0ABD0WAM9_UMBPY</name>
<evidence type="ECO:0000313" key="2">
    <source>
        <dbReference type="EMBL" id="KAL0966665.1"/>
    </source>
</evidence>
<comment type="caution">
    <text evidence="2">The sequence shown here is derived from an EMBL/GenBank/DDBJ whole genome shotgun (WGS) entry which is preliminary data.</text>
</comment>
<dbReference type="EMBL" id="JAGEUA010000009">
    <property type="protein sequence ID" value="KAL0966665.1"/>
    <property type="molecule type" value="Genomic_DNA"/>
</dbReference>
<sequence length="92" mass="10068">MLIGAGTPTQLRRTSRDQTERRNMMCPARHPEMEAEEQWGEATGPPPPHVSRNMNVYCQKGAAGCQRASVTPSVLSTPMDTAEPAFLLKPSC</sequence>
<feature type="compositionally biased region" description="Basic and acidic residues" evidence="1">
    <location>
        <begin position="14"/>
        <end position="33"/>
    </location>
</feature>
<proteinExistence type="predicted"/>